<keyword evidence="6 14" id="KW-0547">Nucleotide-binding</keyword>
<feature type="domain" description="Protein kinase" evidence="17">
    <location>
        <begin position="386"/>
        <end position="661"/>
    </location>
</feature>
<dbReference type="GO" id="GO:1902533">
    <property type="term" value="P:positive regulation of intracellular signal transduction"/>
    <property type="evidence" value="ECO:0007669"/>
    <property type="project" value="UniProtKB-ARBA"/>
</dbReference>
<dbReference type="InParanoid" id="A0A6L2PQL7"/>
<dbReference type="PROSITE" id="PS50011">
    <property type="entry name" value="PROTEIN_KINASE_DOM"/>
    <property type="match status" value="1"/>
</dbReference>
<dbReference type="EC" id="2.7.10.1" evidence="2"/>
<dbReference type="GO" id="GO:0043235">
    <property type="term" value="C:receptor complex"/>
    <property type="evidence" value="ECO:0007669"/>
    <property type="project" value="TreeGrafter"/>
</dbReference>
<dbReference type="SUPFAM" id="SSF56112">
    <property type="entry name" value="Protein kinase-like (PK-like)"/>
    <property type="match status" value="1"/>
</dbReference>
<dbReference type="InterPro" id="IPR011009">
    <property type="entry name" value="Kinase-like_dom_sf"/>
</dbReference>
<dbReference type="GO" id="GO:0004714">
    <property type="term" value="F:transmembrane receptor protein tyrosine kinase activity"/>
    <property type="evidence" value="ECO:0007669"/>
    <property type="project" value="UniProtKB-EC"/>
</dbReference>
<dbReference type="PROSITE" id="PS00109">
    <property type="entry name" value="PROTEIN_KINASE_TYR"/>
    <property type="match status" value="1"/>
</dbReference>
<evidence type="ECO:0000256" key="3">
    <source>
        <dbReference type="ARBA" id="ARBA00022679"/>
    </source>
</evidence>
<dbReference type="PROSITE" id="PS00107">
    <property type="entry name" value="PROTEIN_KINASE_ATP"/>
    <property type="match status" value="1"/>
</dbReference>
<keyword evidence="8 14" id="KW-0067">ATP-binding</keyword>
<keyword evidence="3" id="KW-0808">Transferase</keyword>
<keyword evidence="9 16" id="KW-1133">Transmembrane helix</keyword>
<evidence type="ECO:0000256" key="10">
    <source>
        <dbReference type="ARBA" id="ARBA00023136"/>
    </source>
</evidence>
<feature type="region of interest" description="Disordered" evidence="15">
    <location>
        <begin position="167"/>
        <end position="236"/>
    </location>
</feature>
<keyword evidence="4 16" id="KW-0812">Transmembrane</keyword>
<keyword evidence="11" id="KW-0829">Tyrosine-protein kinase</keyword>
<dbReference type="AlphaFoldDB" id="A0A6L2PQL7"/>
<dbReference type="InterPro" id="IPR008266">
    <property type="entry name" value="Tyr_kinase_AS"/>
</dbReference>
<dbReference type="Pfam" id="PF07714">
    <property type="entry name" value="PK_Tyr_Ser-Thr"/>
    <property type="match status" value="1"/>
</dbReference>
<feature type="compositionally biased region" description="Pro residues" evidence="15">
    <location>
        <begin position="222"/>
        <end position="233"/>
    </location>
</feature>
<dbReference type="OrthoDB" id="3256376at2759"/>
<evidence type="ECO:0000259" key="17">
    <source>
        <dbReference type="PROSITE" id="PS50011"/>
    </source>
</evidence>
<evidence type="ECO:0000256" key="6">
    <source>
        <dbReference type="ARBA" id="ARBA00022741"/>
    </source>
</evidence>
<evidence type="ECO:0000256" key="4">
    <source>
        <dbReference type="ARBA" id="ARBA00022692"/>
    </source>
</evidence>
<dbReference type="Gene3D" id="3.30.200.20">
    <property type="entry name" value="Phosphorylase Kinase, domain 1"/>
    <property type="match status" value="1"/>
</dbReference>
<gene>
    <name evidence="18" type="ORF">Cfor_06748</name>
</gene>
<evidence type="ECO:0000256" key="7">
    <source>
        <dbReference type="ARBA" id="ARBA00022777"/>
    </source>
</evidence>
<comment type="catalytic activity">
    <reaction evidence="13">
        <text>L-tyrosyl-[protein] + ATP = O-phospho-L-tyrosyl-[protein] + ADP + H(+)</text>
        <dbReference type="Rhea" id="RHEA:10596"/>
        <dbReference type="Rhea" id="RHEA-COMP:10136"/>
        <dbReference type="Rhea" id="RHEA-COMP:20101"/>
        <dbReference type="ChEBI" id="CHEBI:15378"/>
        <dbReference type="ChEBI" id="CHEBI:30616"/>
        <dbReference type="ChEBI" id="CHEBI:46858"/>
        <dbReference type="ChEBI" id="CHEBI:61978"/>
        <dbReference type="ChEBI" id="CHEBI:456216"/>
        <dbReference type="EC" id="2.7.10.1"/>
    </reaction>
</comment>
<dbReference type="Gene3D" id="2.60.40.60">
    <property type="entry name" value="Cadherins"/>
    <property type="match status" value="1"/>
</dbReference>
<evidence type="ECO:0000256" key="9">
    <source>
        <dbReference type="ARBA" id="ARBA00022989"/>
    </source>
</evidence>
<evidence type="ECO:0000256" key="11">
    <source>
        <dbReference type="ARBA" id="ARBA00023137"/>
    </source>
</evidence>
<evidence type="ECO:0000256" key="13">
    <source>
        <dbReference type="ARBA" id="ARBA00051243"/>
    </source>
</evidence>
<dbReference type="EMBL" id="BLKM01000496">
    <property type="protein sequence ID" value="GFG34564.1"/>
    <property type="molecule type" value="Genomic_DNA"/>
</dbReference>
<dbReference type="GO" id="GO:0005886">
    <property type="term" value="C:plasma membrane"/>
    <property type="evidence" value="ECO:0007669"/>
    <property type="project" value="TreeGrafter"/>
</dbReference>
<dbReference type="Gene3D" id="1.10.510.10">
    <property type="entry name" value="Transferase(Phosphotransferase) domain 1"/>
    <property type="match status" value="1"/>
</dbReference>
<keyword evidence="19" id="KW-1185">Reference proteome</keyword>
<evidence type="ECO:0000256" key="2">
    <source>
        <dbReference type="ARBA" id="ARBA00011902"/>
    </source>
</evidence>
<dbReference type="InterPro" id="IPR020635">
    <property type="entry name" value="Tyr_kinase_cat_dom"/>
</dbReference>
<dbReference type="SUPFAM" id="SSF49313">
    <property type="entry name" value="Cadherin-like"/>
    <property type="match status" value="1"/>
</dbReference>
<dbReference type="GO" id="GO:0005509">
    <property type="term" value="F:calcium ion binding"/>
    <property type="evidence" value="ECO:0007669"/>
    <property type="project" value="InterPro"/>
</dbReference>
<organism evidence="18 19">
    <name type="scientific">Coptotermes formosanus</name>
    <name type="common">Formosan subterranean termite</name>
    <dbReference type="NCBI Taxonomy" id="36987"/>
    <lineage>
        <taxon>Eukaryota</taxon>
        <taxon>Metazoa</taxon>
        <taxon>Ecdysozoa</taxon>
        <taxon>Arthropoda</taxon>
        <taxon>Hexapoda</taxon>
        <taxon>Insecta</taxon>
        <taxon>Pterygota</taxon>
        <taxon>Neoptera</taxon>
        <taxon>Polyneoptera</taxon>
        <taxon>Dictyoptera</taxon>
        <taxon>Blattodea</taxon>
        <taxon>Blattoidea</taxon>
        <taxon>Termitoidae</taxon>
        <taxon>Rhinotermitidae</taxon>
        <taxon>Coptotermes</taxon>
    </lineage>
</organism>
<keyword evidence="7" id="KW-0418">Kinase</keyword>
<dbReference type="InterPro" id="IPR000719">
    <property type="entry name" value="Prot_kinase_dom"/>
</dbReference>
<dbReference type="SMART" id="SM00219">
    <property type="entry name" value="TyrKc"/>
    <property type="match status" value="1"/>
</dbReference>
<comment type="subcellular location">
    <subcellularLocation>
        <location evidence="1">Membrane</location>
        <topology evidence="1">Single-pass type I membrane protein</topology>
    </subcellularLocation>
</comment>
<dbReference type="InterPro" id="IPR015919">
    <property type="entry name" value="Cadherin-like_sf"/>
</dbReference>
<sequence length="689" mass="77717">MAIKSRRFMPQPAKATSDYLPNRSVGDAEAKSRAVAIWNFKIAEEKCVQSYCLGQLTDNNTPPVIYLDRNWVVQDTDPVGEVIARVKAEDPEKDSLEYGLEAKGYRGAGSADRPLPFTINSTTGVVKINESLINRGGEHLFLYVTVFDGKVTSKTEVWARILSSSAATNSTELKNERPQPGATAFLPNFRPPFPKGDSSGGGNIPPTFIQQPTPLPEISRKPTPPPPPPPPPLSLEQTTLRVSYTSTTQKPTKEGTVTSIPDLTATVIPIAAVCGMFVLGGGVAWFFRHKFCRYRNKGNKDDMASAQTIIHGYLTNPDPEIRCSGRHKEPSGGIVLEEPMVLQHWRGPRAHSNRYEGWDRDSNLQQTFGLGNTKSDDRWEFPRHHLKVFNILGEGCFGQVWRCEALDIDGREGTTVVAVKTLKENASDKERSDLVQELQVMKMLEPHPNVVRLLGCCTEKEPVFVIMEYVPHGKLQSFLRNSRAERYYGNLHGPSNSLTSRDLTSFVYQVARGMEFLSSKGIIHRDLAARNILVGENHVCKVADFGFARDIISSHVYERKSEGRLPIRWMAPESLYDNIFSVKSDVWSFGILIWEIVTLGSTPYPGLAAAEVMRRVRDGYRLDKPEHCRRELYNIMYYCWDKDPKDRPSFSELIKLLEQLLLTETEYIELERFPDHSYYNMVNLSDEKL</sequence>
<evidence type="ECO:0000256" key="5">
    <source>
        <dbReference type="ARBA" id="ARBA00022729"/>
    </source>
</evidence>
<dbReference type="PRINTS" id="PR00109">
    <property type="entry name" value="TYRKINASE"/>
</dbReference>
<evidence type="ECO:0000313" key="19">
    <source>
        <dbReference type="Proteomes" id="UP000502823"/>
    </source>
</evidence>
<keyword evidence="10 16" id="KW-0472">Membrane</keyword>
<feature type="binding site" evidence="14">
    <location>
        <position position="420"/>
    </location>
    <ligand>
        <name>ATP</name>
        <dbReference type="ChEBI" id="CHEBI:30616"/>
    </ligand>
</feature>
<dbReference type="FunCoup" id="A0A6L2PQL7">
    <property type="interactions" value="8"/>
</dbReference>
<protein>
    <recommendedName>
        <fullName evidence="2">receptor protein-tyrosine kinase</fullName>
        <ecNumber evidence="2">2.7.10.1</ecNumber>
    </recommendedName>
</protein>
<keyword evidence="12" id="KW-0325">Glycoprotein</keyword>
<evidence type="ECO:0000256" key="15">
    <source>
        <dbReference type="SAM" id="MobiDB-lite"/>
    </source>
</evidence>
<evidence type="ECO:0000256" key="8">
    <source>
        <dbReference type="ARBA" id="ARBA00022840"/>
    </source>
</evidence>
<dbReference type="CDD" id="cd00192">
    <property type="entry name" value="PTKc"/>
    <property type="match status" value="1"/>
</dbReference>
<evidence type="ECO:0000256" key="12">
    <source>
        <dbReference type="ARBA" id="ARBA00023180"/>
    </source>
</evidence>
<feature type="transmembrane region" description="Helical" evidence="16">
    <location>
        <begin position="267"/>
        <end position="287"/>
    </location>
</feature>
<reference evidence="19" key="1">
    <citation type="submission" date="2020-01" db="EMBL/GenBank/DDBJ databases">
        <title>Draft genome sequence of the Termite Coptotermes fromosanus.</title>
        <authorList>
            <person name="Itakura S."/>
            <person name="Yosikawa Y."/>
            <person name="Umezawa K."/>
        </authorList>
    </citation>
    <scope>NUCLEOTIDE SEQUENCE [LARGE SCALE GENOMIC DNA]</scope>
</reference>
<evidence type="ECO:0000313" key="18">
    <source>
        <dbReference type="EMBL" id="GFG34564.1"/>
    </source>
</evidence>
<dbReference type="PANTHER" id="PTHR24416">
    <property type="entry name" value="TYROSINE-PROTEIN KINASE RECEPTOR"/>
    <property type="match status" value="1"/>
</dbReference>
<evidence type="ECO:0000256" key="14">
    <source>
        <dbReference type="PROSITE-ProRule" id="PRU10141"/>
    </source>
</evidence>
<dbReference type="Proteomes" id="UP000502823">
    <property type="component" value="Unassembled WGS sequence"/>
</dbReference>
<keyword evidence="5" id="KW-0732">Signal</keyword>
<dbReference type="FunFam" id="1.10.510.10:FF:000190">
    <property type="entry name" value="Proto-oncogene tyrosine-protein kinase receptor Ret"/>
    <property type="match status" value="1"/>
</dbReference>
<name>A0A6L2PQL7_COPFO</name>
<accession>A0A6L2PQL7</accession>
<proteinExistence type="predicted"/>
<dbReference type="InterPro" id="IPR017441">
    <property type="entry name" value="Protein_kinase_ATP_BS"/>
</dbReference>
<dbReference type="GO" id="GO:0007169">
    <property type="term" value="P:cell surface receptor protein tyrosine kinase signaling pathway"/>
    <property type="evidence" value="ECO:0007669"/>
    <property type="project" value="TreeGrafter"/>
</dbReference>
<dbReference type="CDD" id="cd11304">
    <property type="entry name" value="Cadherin_repeat"/>
    <property type="match status" value="1"/>
</dbReference>
<evidence type="ECO:0000256" key="16">
    <source>
        <dbReference type="SAM" id="Phobius"/>
    </source>
</evidence>
<dbReference type="FunFam" id="3.30.200.20:FF:000678">
    <property type="entry name" value="Tyrosine kinase receptor"/>
    <property type="match status" value="1"/>
</dbReference>
<comment type="caution">
    <text evidence="18">The sequence shown here is derived from an EMBL/GenBank/DDBJ whole genome shotgun (WGS) entry which is preliminary data.</text>
</comment>
<evidence type="ECO:0000256" key="1">
    <source>
        <dbReference type="ARBA" id="ARBA00004479"/>
    </source>
</evidence>
<dbReference type="PANTHER" id="PTHR24416:SF621">
    <property type="entry name" value="TYROSINE KINASE RECEPTOR CAD96CA"/>
    <property type="match status" value="1"/>
</dbReference>
<dbReference type="InterPro" id="IPR001245">
    <property type="entry name" value="Ser-Thr/Tyr_kinase_cat_dom"/>
</dbReference>
<dbReference type="GO" id="GO:0005524">
    <property type="term" value="F:ATP binding"/>
    <property type="evidence" value="ECO:0007669"/>
    <property type="project" value="UniProtKB-UniRule"/>
</dbReference>
<dbReference type="InterPro" id="IPR050122">
    <property type="entry name" value="RTK"/>
</dbReference>